<reference evidence="2 3" key="1">
    <citation type="submission" date="2024-04" db="EMBL/GenBank/DDBJ databases">
        <title>Phyllosticta paracitricarpa is synonymous to the EU quarantine fungus P. citricarpa based on phylogenomic analyses.</title>
        <authorList>
            <consortium name="Lawrence Berkeley National Laboratory"/>
            <person name="Van ingen-buijs V.A."/>
            <person name="Van westerhoven A.C."/>
            <person name="Haridas S."/>
            <person name="Skiadas P."/>
            <person name="Martin F."/>
            <person name="Groenewald J.Z."/>
            <person name="Crous P.W."/>
            <person name="Seidl M.F."/>
        </authorList>
    </citation>
    <scope>NUCLEOTIDE SEQUENCE [LARGE SCALE GENOMIC DNA]</scope>
    <source>
        <strain evidence="2 3">CPC 17464</strain>
    </source>
</reference>
<protein>
    <recommendedName>
        <fullName evidence="4">F-box domain-containing protein</fullName>
    </recommendedName>
</protein>
<evidence type="ECO:0000313" key="3">
    <source>
        <dbReference type="Proteomes" id="UP001360953"/>
    </source>
</evidence>
<feature type="compositionally biased region" description="Polar residues" evidence="1">
    <location>
        <begin position="182"/>
        <end position="192"/>
    </location>
</feature>
<dbReference type="GeneID" id="92036185"/>
<keyword evidence="3" id="KW-1185">Reference proteome</keyword>
<dbReference type="Proteomes" id="UP001360953">
    <property type="component" value="Unassembled WGS sequence"/>
</dbReference>
<feature type="compositionally biased region" description="Basic residues" evidence="1">
    <location>
        <begin position="1"/>
        <end position="15"/>
    </location>
</feature>
<feature type="region of interest" description="Disordered" evidence="1">
    <location>
        <begin position="1"/>
        <end position="159"/>
    </location>
</feature>
<feature type="compositionally biased region" description="Acidic residues" evidence="1">
    <location>
        <begin position="71"/>
        <end position="87"/>
    </location>
</feature>
<name>A0ABR1LHC8_9PEZI</name>
<comment type="caution">
    <text evidence="2">The sequence shown here is derived from an EMBL/GenBank/DDBJ whole genome shotgun (WGS) entry which is preliminary data.</text>
</comment>
<dbReference type="InterPro" id="IPR038883">
    <property type="entry name" value="AN11006-like"/>
</dbReference>
<dbReference type="RefSeq" id="XP_066652525.1">
    <property type="nucleotide sequence ID" value="XM_066803279.1"/>
</dbReference>
<dbReference type="EMBL" id="JBBPEH010000010">
    <property type="protein sequence ID" value="KAK7533132.1"/>
    <property type="molecule type" value="Genomic_DNA"/>
</dbReference>
<evidence type="ECO:0000313" key="2">
    <source>
        <dbReference type="EMBL" id="KAK7533132.1"/>
    </source>
</evidence>
<organism evidence="2 3">
    <name type="scientific">Phyllosticta citribraziliensis</name>
    <dbReference type="NCBI Taxonomy" id="989973"/>
    <lineage>
        <taxon>Eukaryota</taxon>
        <taxon>Fungi</taxon>
        <taxon>Dikarya</taxon>
        <taxon>Ascomycota</taxon>
        <taxon>Pezizomycotina</taxon>
        <taxon>Dothideomycetes</taxon>
        <taxon>Dothideomycetes incertae sedis</taxon>
        <taxon>Botryosphaeriales</taxon>
        <taxon>Phyllostictaceae</taxon>
        <taxon>Phyllosticta</taxon>
    </lineage>
</organism>
<accession>A0ABR1LHC8</accession>
<feature type="compositionally biased region" description="Polar residues" evidence="1">
    <location>
        <begin position="17"/>
        <end position="30"/>
    </location>
</feature>
<proteinExistence type="predicted"/>
<feature type="compositionally biased region" description="Basic and acidic residues" evidence="1">
    <location>
        <begin position="133"/>
        <end position="149"/>
    </location>
</feature>
<dbReference type="PANTHER" id="PTHR42085:SF2">
    <property type="entry name" value="F-BOX DOMAIN-CONTAINING PROTEIN"/>
    <property type="match status" value="1"/>
</dbReference>
<gene>
    <name evidence="2" type="ORF">J3D65DRAFT_670362</name>
</gene>
<evidence type="ECO:0000256" key="1">
    <source>
        <dbReference type="SAM" id="MobiDB-lite"/>
    </source>
</evidence>
<evidence type="ECO:0008006" key="4">
    <source>
        <dbReference type="Google" id="ProtNLM"/>
    </source>
</evidence>
<sequence>MRSRAHTIMNRKMKPPSRNSKPSARSSTRQPSEELGQGDLAVRRNPRTGRPIRESAGKRKSNSAYVNTVDAVDDDGDSFFEASEDEEGNPKKRKRTPSPTPLALDLLPSEYKRYGPLPGPEAPRRSPTPDPTFESHRPLSGDAGDKQSEPETVNLTLNIPPGFSGPIHFTIDKTLFETSANHVKDSSAPSEQTKSKAKAKVKPSKEKPKEEPKENLILKLPAELRIKIYRNLFYHPDELALVDPSNFSLSSAFLRTCRTIHDEGCGILYGSNTFQFARNTEMRAPLWVKEKKEVGYHDVRLWFHTIGPQNISRLRSIMLLFNDALPSARGIIERQFVRDDHLIYTLRMIAKYGQLHEVTILFQGRKPVQRTDFRFLDALRRIKCDKLDHGLAHVWVSKNRDAIEVLERNMVRRVEEVEE</sequence>
<feature type="region of interest" description="Disordered" evidence="1">
    <location>
        <begin position="182"/>
        <end position="212"/>
    </location>
</feature>
<feature type="compositionally biased region" description="Pro residues" evidence="1">
    <location>
        <begin position="117"/>
        <end position="130"/>
    </location>
</feature>
<feature type="compositionally biased region" description="Basic and acidic residues" evidence="1">
    <location>
        <begin position="203"/>
        <end position="212"/>
    </location>
</feature>
<dbReference type="PANTHER" id="PTHR42085">
    <property type="entry name" value="F-BOX DOMAIN-CONTAINING PROTEIN"/>
    <property type="match status" value="1"/>
</dbReference>